<organism evidence="2 3">
    <name type="scientific">Lepraria finkii</name>
    <dbReference type="NCBI Taxonomy" id="1340010"/>
    <lineage>
        <taxon>Eukaryota</taxon>
        <taxon>Fungi</taxon>
        <taxon>Dikarya</taxon>
        <taxon>Ascomycota</taxon>
        <taxon>Pezizomycotina</taxon>
        <taxon>Lecanoromycetes</taxon>
        <taxon>OSLEUM clade</taxon>
        <taxon>Lecanoromycetidae</taxon>
        <taxon>Lecanorales</taxon>
        <taxon>Lecanorineae</taxon>
        <taxon>Stereocaulaceae</taxon>
        <taxon>Lepraria</taxon>
    </lineage>
</organism>
<name>A0ABR4AW35_9LECA</name>
<feature type="compositionally biased region" description="Basic and acidic residues" evidence="1">
    <location>
        <begin position="83"/>
        <end position="93"/>
    </location>
</feature>
<protein>
    <submittedName>
        <fullName evidence="2">Uncharacterized protein</fullName>
    </submittedName>
</protein>
<reference evidence="2 3" key="1">
    <citation type="submission" date="2024-09" db="EMBL/GenBank/DDBJ databases">
        <title>Rethinking Asexuality: The Enigmatic Case of Functional Sexual Genes in Lepraria (Stereocaulaceae).</title>
        <authorList>
            <person name="Doellman M."/>
            <person name="Sun Y."/>
            <person name="Barcenas-Pena A."/>
            <person name="Lumbsch H.T."/>
            <person name="Grewe F."/>
        </authorList>
    </citation>
    <scope>NUCLEOTIDE SEQUENCE [LARGE SCALE GENOMIC DNA]</scope>
    <source>
        <strain evidence="2 3">Grewe 0041</strain>
    </source>
</reference>
<sequence length="115" mass="12091">MKEPNARIVLVEDGMEIDSSTGVAKGSHTSPNGEPRPRQLTIAGFNIAPGQGNNSNPMAGGSSLADVNQGQIVILPPRARINRDRESLEDGRYPDGGGQWVIEGQLTSPGLSTLT</sequence>
<dbReference type="EMBL" id="JBHFEH010000065">
    <property type="protein sequence ID" value="KAL2049353.1"/>
    <property type="molecule type" value="Genomic_DNA"/>
</dbReference>
<feature type="compositionally biased region" description="Polar residues" evidence="1">
    <location>
        <begin position="18"/>
        <end position="32"/>
    </location>
</feature>
<feature type="compositionally biased region" description="Polar residues" evidence="1">
    <location>
        <begin position="105"/>
        <end position="115"/>
    </location>
</feature>
<proteinExistence type="predicted"/>
<feature type="region of interest" description="Disordered" evidence="1">
    <location>
        <begin position="83"/>
        <end position="115"/>
    </location>
</feature>
<keyword evidence="3" id="KW-1185">Reference proteome</keyword>
<feature type="region of interest" description="Disordered" evidence="1">
    <location>
        <begin position="13"/>
        <end position="39"/>
    </location>
</feature>
<evidence type="ECO:0000313" key="3">
    <source>
        <dbReference type="Proteomes" id="UP001590951"/>
    </source>
</evidence>
<dbReference type="Proteomes" id="UP001590951">
    <property type="component" value="Unassembled WGS sequence"/>
</dbReference>
<accession>A0ABR4AW35</accession>
<gene>
    <name evidence="2" type="ORF">ABVK25_010363</name>
</gene>
<evidence type="ECO:0000256" key="1">
    <source>
        <dbReference type="SAM" id="MobiDB-lite"/>
    </source>
</evidence>
<feature type="region of interest" description="Disordered" evidence="1">
    <location>
        <begin position="45"/>
        <end position="64"/>
    </location>
</feature>
<evidence type="ECO:0000313" key="2">
    <source>
        <dbReference type="EMBL" id="KAL2049353.1"/>
    </source>
</evidence>
<comment type="caution">
    <text evidence="2">The sequence shown here is derived from an EMBL/GenBank/DDBJ whole genome shotgun (WGS) entry which is preliminary data.</text>
</comment>